<reference evidence="1 2" key="1">
    <citation type="submission" date="2011-11" db="EMBL/GenBank/DDBJ databases">
        <title>The Genome Sequence of Myroides odoratimimus CIP 101113.</title>
        <authorList>
            <person name="Earl A."/>
            <person name="Ward D."/>
            <person name="Feldgarden M."/>
            <person name="Gevers D."/>
            <person name="Huys G."/>
            <person name="Young S.K."/>
            <person name="Zeng Q."/>
            <person name="Gargeya S."/>
            <person name="Fitzgerald M."/>
            <person name="Haas B."/>
            <person name="Abouelleil A."/>
            <person name="Alvarado L."/>
            <person name="Arachchi H.M."/>
            <person name="Berlin A."/>
            <person name="Brown A."/>
            <person name="Chapman S.B."/>
            <person name="Chen Z."/>
            <person name="Dunbar C."/>
            <person name="Freedman E."/>
            <person name="Gearin G."/>
            <person name="Goldberg J."/>
            <person name="Griggs A."/>
            <person name="Gujja S."/>
            <person name="Heiman D."/>
            <person name="Howarth C."/>
            <person name="Larson L."/>
            <person name="Lui A."/>
            <person name="MacDonald P.J.P."/>
            <person name="Montmayeur A."/>
            <person name="Murphy C."/>
            <person name="Neiman D."/>
            <person name="Pearson M."/>
            <person name="Priest M."/>
            <person name="Roberts A."/>
            <person name="Saif S."/>
            <person name="Shea T."/>
            <person name="Shenoy N."/>
            <person name="Sisk P."/>
            <person name="Stolte C."/>
            <person name="Sykes S."/>
            <person name="Wortman J."/>
            <person name="Nusbaum C."/>
            <person name="Birren B."/>
        </authorList>
    </citation>
    <scope>NUCLEOTIDE SEQUENCE [LARGE SCALE GENOMIC DNA]</scope>
    <source>
        <strain evidence="1 2">CIP 101113</strain>
    </source>
</reference>
<dbReference type="Proteomes" id="UP000004834">
    <property type="component" value="Unassembled WGS sequence"/>
</dbReference>
<name>A0AAV3F1J0_9FLAO</name>
<organism evidence="1 2">
    <name type="scientific">Myroides odoratimimus CIP 101113</name>
    <dbReference type="NCBI Taxonomy" id="883154"/>
    <lineage>
        <taxon>Bacteria</taxon>
        <taxon>Pseudomonadati</taxon>
        <taxon>Bacteroidota</taxon>
        <taxon>Flavobacteriia</taxon>
        <taxon>Flavobacteriales</taxon>
        <taxon>Flavobacteriaceae</taxon>
        <taxon>Myroides</taxon>
    </lineage>
</organism>
<sequence length="32" mass="3594">MSIFCVSHSVGTQRYVHEVGVVYTAQIANLRQ</sequence>
<dbReference type="EMBL" id="AGEE01000032">
    <property type="protein sequence ID" value="EHO09371.1"/>
    <property type="molecule type" value="Genomic_DNA"/>
</dbReference>
<gene>
    <name evidence="1" type="ORF">HMPREF9715_02450</name>
</gene>
<comment type="caution">
    <text evidence="1">The sequence shown here is derived from an EMBL/GenBank/DDBJ whole genome shotgun (WGS) entry which is preliminary data.</text>
</comment>
<protein>
    <submittedName>
        <fullName evidence="1">Uncharacterized protein</fullName>
    </submittedName>
</protein>
<accession>A0AAV3F1J0</accession>
<evidence type="ECO:0000313" key="2">
    <source>
        <dbReference type="Proteomes" id="UP000004834"/>
    </source>
</evidence>
<feature type="non-terminal residue" evidence="1">
    <location>
        <position position="32"/>
    </location>
</feature>
<dbReference type="AlphaFoldDB" id="A0AAV3F1J0"/>
<proteinExistence type="predicted"/>
<evidence type="ECO:0000313" key="1">
    <source>
        <dbReference type="EMBL" id="EHO09371.1"/>
    </source>
</evidence>